<dbReference type="Pfam" id="PF19026">
    <property type="entry name" value="UBA_HYPK"/>
    <property type="match status" value="1"/>
</dbReference>
<sequence length="113" mass="13072">MINPREMRRLMRQLKAKEIDAYEIIIKTAEGDYIIEEPQVMAMEIQGQKMLQVIGEMKKIEVEKQKEEKPLYTEEDVQLVMQQTGCSEEEAKKALEEANGEPAEAIISIMSRK</sequence>
<evidence type="ECO:0000256" key="1">
    <source>
        <dbReference type="ARBA" id="ARBA00022448"/>
    </source>
</evidence>
<dbReference type="GO" id="GO:0015031">
    <property type="term" value="P:protein transport"/>
    <property type="evidence" value="ECO:0007669"/>
    <property type="project" value="UniProtKB-UniRule"/>
</dbReference>
<dbReference type="Pfam" id="PF01849">
    <property type="entry name" value="NAC"/>
    <property type="match status" value="1"/>
</dbReference>
<dbReference type="SUPFAM" id="SSF46934">
    <property type="entry name" value="UBA-like"/>
    <property type="match status" value="1"/>
</dbReference>
<reference evidence="7" key="1">
    <citation type="journal article" date="2020" name="mSystems">
        <title>Genome- and Community-Level Interaction Insights into Carbon Utilization and Element Cycling Functions of Hydrothermarchaeota in Hydrothermal Sediment.</title>
        <authorList>
            <person name="Zhou Z."/>
            <person name="Liu Y."/>
            <person name="Xu W."/>
            <person name="Pan J."/>
            <person name="Luo Z.H."/>
            <person name="Li M."/>
        </authorList>
    </citation>
    <scope>NUCLEOTIDE SEQUENCE [LARGE SCALE GENOMIC DNA]</scope>
    <source>
        <strain evidence="7">HyVt-85</strain>
    </source>
</reference>
<dbReference type="InterPro" id="IPR044034">
    <property type="entry name" value="NAC-like_UBA"/>
</dbReference>
<dbReference type="InterPro" id="IPR005231">
    <property type="entry name" value="NAC_arc"/>
</dbReference>
<evidence type="ECO:0000256" key="3">
    <source>
        <dbReference type="ARBA" id="ARBA00022927"/>
    </source>
</evidence>
<name>A0A7J3TAM5_9ARCH</name>
<comment type="subunit">
    <text evidence="4">Homodimer. Interacts with the ribosome. Binds ribosomal RNA.</text>
</comment>
<protein>
    <recommendedName>
        <fullName evidence="4 5">Nascent polypeptide-associated complex protein</fullName>
    </recommendedName>
</protein>
<dbReference type="EMBL" id="DRTM01000048">
    <property type="protein sequence ID" value="HHE75618.1"/>
    <property type="molecule type" value="Genomic_DNA"/>
</dbReference>
<proteinExistence type="inferred from homology"/>
<dbReference type="AlphaFoldDB" id="A0A7J3TAM5"/>
<gene>
    <name evidence="4" type="primary">nac</name>
    <name evidence="7" type="ORF">ENL31_00640</name>
</gene>
<dbReference type="Proteomes" id="UP000886130">
    <property type="component" value="Unassembled WGS sequence"/>
</dbReference>
<dbReference type="InterPro" id="IPR038187">
    <property type="entry name" value="NAC_A/B_dom_sf"/>
</dbReference>
<dbReference type="Gene3D" id="2.20.70.30">
    <property type="entry name" value="Nascent polypeptide-associated complex domain"/>
    <property type="match status" value="1"/>
</dbReference>
<evidence type="ECO:0000256" key="5">
    <source>
        <dbReference type="NCBIfam" id="TIGR00264"/>
    </source>
</evidence>
<evidence type="ECO:0000259" key="6">
    <source>
        <dbReference type="PROSITE" id="PS51151"/>
    </source>
</evidence>
<dbReference type="InterPro" id="IPR002715">
    <property type="entry name" value="Nas_poly-pep-assoc_cplx_dom"/>
</dbReference>
<evidence type="ECO:0000256" key="2">
    <source>
        <dbReference type="ARBA" id="ARBA00022884"/>
    </source>
</evidence>
<dbReference type="HAMAP" id="MF_00814">
    <property type="entry name" value="NAC_arch"/>
    <property type="match status" value="1"/>
</dbReference>
<organism evidence="7">
    <name type="scientific">Candidatus Aciduliprofundum boonei</name>
    <dbReference type="NCBI Taxonomy" id="379547"/>
    <lineage>
        <taxon>Archaea</taxon>
        <taxon>Methanobacteriati</taxon>
        <taxon>Thermoplasmatota</taxon>
        <taxon>DHVE2 group</taxon>
        <taxon>Candidatus Aciduliprofundum</taxon>
    </lineage>
</organism>
<evidence type="ECO:0000313" key="7">
    <source>
        <dbReference type="EMBL" id="HHE75618.1"/>
    </source>
</evidence>
<dbReference type="SMART" id="SM01407">
    <property type="entry name" value="NAC"/>
    <property type="match status" value="1"/>
</dbReference>
<evidence type="ECO:0000256" key="4">
    <source>
        <dbReference type="HAMAP-Rule" id="MF_00814"/>
    </source>
</evidence>
<dbReference type="GO" id="GO:0003723">
    <property type="term" value="F:RNA binding"/>
    <property type="evidence" value="ECO:0007669"/>
    <property type="project" value="UniProtKB-UniRule"/>
</dbReference>
<dbReference type="NCBIfam" id="TIGR00264">
    <property type="entry name" value="archaeal-type nascent polypeptide-associated complex protein"/>
    <property type="match status" value="1"/>
</dbReference>
<feature type="domain" description="NAC-A/B" evidence="6">
    <location>
        <begin position="1"/>
        <end position="66"/>
    </location>
</feature>
<keyword evidence="3 4" id="KW-0653">Protein transport</keyword>
<comment type="function">
    <text evidence="4">Contacts the emerging nascent chain on the ribosome.</text>
</comment>
<keyword evidence="1 4" id="KW-0813">Transport</keyword>
<accession>A0A7J3TAM5</accession>
<dbReference type="InterPro" id="IPR009060">
    <property type="entry name" value="UBA-like_sf"/>
</dbReference>
<keyword evidence="2 4" id="KW-0694">RNA-binding</keyword>
<dbReference type="PROSITE" id="PS51151">
    <property type="entry name" value="NAC_AB"/>
    <property type="match status" value="1"/>
</dbReference>
<comment type="similarity">
    <text evidence="4">Belongs to the NAC-alpha family.</text>
</comment>
<dbReference type="Gene3D" id="1.10.8.10">
    <property type="entry name" value="DNA helicase RuvA subunit, C-terminal domain"/>
    <property type="match status" value="1"/>
</dbReference>
<comment type="caution">
    <text evidence="7">The sequence shown here is derived from an EMBL/GenBank/DDBJ whole genome shotgun (WGS) entry which is preliminary data.</text>
</comment>